<comment type="caution">
    <text evidence="12">The sequence shown here is derived from an EMBL/GenBank/DDBJ whole genome shotgun (WGS) entry which is preliminary data.</text>
</comment>
<feature type="region of interest" description="Disordered" evidence="10">
    <location>
        <begin position="1"/>
        <end position="35"/>
    </location>
</feature>
<feature type="compositionally biased region" description="Basic and acidic residues" evidence="10">
    <location>
        <begin position="642"/>
        <end position="661"/>
    </location>
</feature>
<feature type="compositionally biased region" description="Low complexity" evidence="10">
    <location>
        <begin position="940"/>
        <end position="959"/>
    </location>
</feature>
<feature type="coiled-coil region" evidence="9">
    <location>
        <begin position="234"/>
        <end position="334"/>
    </location>
</feature>
<feature type="compositionally biased region" description="Low complexity" evidence="10">
    <location>
        <begin position="569"/>
        <end position="583"/>
    </location>
</feature>
<dbReference type="InterPro" id="IPR055307">
    <property type="entry name" value="NDC80_plants"/>
</dbReference>
<keyword evidence="3" id="KW-0158">Chromosome</keyword>
<evidence type="ECO:0000256" key="4">
    <source>
        <dbReference type="ARBA" id="ARBA00022618"/>
    </source>
</evidence>
<evidence type="ECO:0000256" key="3">
    <source>
        <dbReference type="ARBA" id="ARBA00022454"/>
    </source>
</evidence>
<feature type="compositionally biased region" description="Low complexity" evidence="10">
    <location>
        <begin position="1157"/>
        <end position="1167"/>
    </location>
</feature>
<evidence type="ECO:0000256" key="1">
    <source>
        <dbReference type="ARBA" id="ARBA00004584"/>
    </source>
</evidence>
<dbReference type="GO" id="GO:0051301">
    <property type="term" value="P:cell division"/>
    <property type="evidence" value="ECO:0007669"/>
    <property type="project" value="UniProtKB-KW"/>
</dbReference>
<proteinExistence type="inferred from homology"/>
<keyword evidence="5" id="KW-0498">Mitosis</keyword>
<feature type="compositionally biased region" description="Low complexity" evidence="10">
    <location>
        <begin position="620"/>
        <end position="634"/>
    </location>
</feature>
<keyword evidence="4" id="KW-0132">Cell division</keyword>
<gene>
    <name evidence="12" type="ORF">CCACVL1_13281</name>
</gene>
<feature type="compositionally biased region" description="Basic and acidic residues" evidence="10">
    <location>
        <begin position="1025"/>
        <end position="1035"/>
    </location>
</feature>
<evidence type="ECO:0000256" key="8">
    <source>
        <dbReference type="ARBA" id="ARBA00023328"/>
    </source>
</evidence>
<feature type="compositionally biased region" description="Polar residues" evidence="10">
    <location>
        <begin position="960"/>
        <end position="978"/>
    </location>
</feature>
<feature type="region of interest" description="Disordered" evidence="10">
    <location>
        <begin position="569"/>
        <end position="592"/>
    </location>
</feature>
<dbReference type="OrthoDB" id="1917528at2759"/>
<dbReference type="PANTHER" id="PTHR46681">
    <property type="entry name" value="KINETOCHORE PROTEIN NDC80 HOMOLOG"/>
    <property type="match status" value="1"/>
</dbReference>
<feature type="compositionally biased region" description="Low complexity" evidence="10">
    <location>
        <begin position="26"/>
        <end position="35"/>
    </location>
</feature>
<evidence type="ECO:0000256" key="5">
    <source>
        <dbReference type="ARBA" id="ARBA00022776"/>
    </source>
</evidence>
<feature type="region of interest" description="Disordered" evidence="10">
    <location>
        <begin position="620"/>
        <end position="661"/>
    </location>
</feature>
<feature type="compositionally biased region" description="Polar residues" evidence="10">
    <location>
        <begin position="926"/>
        <end position="939"/>
    </location>
</feature>
<feature type="region of interest" description="Disordered" evidence="10">
    <location>
        <begin position="1005"/>
        <end position="1060"/>
    </location>
</feature>
<evidence type="ECO:0000313" key="12">
    <source>
        <dbReference type="EMBL" id="OMO79928.1"/>
    </source>
</evidence>
<evidence type="ECO:0000256" key="9">
    <source>
        <dbReference type="SAM" id="Coils"/>
    </source>
</evidence>
<protein>
    <submittedName>
        <fullName evidence="12">Kinetochore protein Ndc80</fullName>
    </submittedName>
</protein>
<dbReference type="Gramene" id="OMO79928">
    <property type="protein sequence ID" value="OMO79928"/>
    <property type="gene ID" value="CCACVL1_13281"/>
</dbReference>
<comment type="similarity">
    <text evidence="2">Belongs to the NDC80/HEC1 family.</text>
</comment>
<feature type="region of interest" description="Disordered" evidence="10">
    <location>
        <begin position="1147"/>
        <end position="1167"/>
    </location>
</feature>
<keyword evidence="6 9" id="KW-0175">Coiled coil</keyword>
<dbReference type="AlphaFoldDB" id="A0A1R3IBJ0"/>
<name>A0A1R3IBJ0_COCAP</name>
<sequence>MRGTTRRRPTDSFNPPVIQSSRDSDASFASSRPSSVGMGRAISVAEPYSDRSFQAGTIRSINAFFSSHSIPPISTKPSQAPSAKDISNILTSLLSLLHFPCSKLEEDLGFLLKSLNCPFKFNKSTLRAPNTPHNWPTWLGIVHWLVQLAMYNEHLSQNPTTPFAQSDSMTEYALESYLRFIRGEDDLLEVLDKEFMEKLDKERENVVESSRALEKIVGELEAKAEGLRTGPTERELLEKEKNVLEEDVKKFHAIIAEFTGRIGSMEKVLEEKERELNAKEEERRQICQENEELKKRVELQTFNARDVERMKREMQAVERDIGEAEVARNSWEDKSWDLDSTTTQKFKELTALAMECNQAIRRLKLGNGFLYELNAKGSTPTEVMGIDYKATLKPELESYADKFRESSKQKFEDMILLQQQSKDMATKIEEKRNRIAAIQSRIDEVEAQINLLKKEMQEYGYRSTAEAKKMVEDVQIEAQKLDIAEREAAEILKASQLRLQEAIRQSEEEIQMHVQELFVVIDIVSKYKEHVGSKISKMRAGLAETAAAVADAYSEPSLVPEWLKNGGSITGSSNSNHQFTSSSLHSDNHSALRQARNKLSGGSGRHIGRTSALERTASAYFRRSSSSNGSAHSRPYSNFTKGYRERDREKDINGYHDREKSVLTEHRNRDFSDSLDNMLPSMFEKDVLRRTQSMITGKRGDTWPRKVTSNPSANNKSNHSNGNGLLSGVSTVGTKSAFERDFPVLGAEEKQVGSEIGRVSSPGLGTAVLPVGTSAVSGSNGWRTSALADMPVGVGSSGTGVAVASQSVSASSASMAPPTTGLNMAETLAQGPSRARTPPLLNVETQRLEELAIKQSRQLIPLVTTTTPKPMVVSPSEKSKPKVGQQQHLSLSLNYTRGGTSRSDSLKVSNESRLQILKPSREFNGVSLTTKDNLSPTNGSSKPVSSPVSVTPLAAASAPFRSSGNSPNFATAERNQNPFRITIEKRPTAQAQSRNDFFNLLKKKSTTNSSSVPDPGHAMSPSVSDKSDKLSREDTGTSDALQGGSVLLSESTGDLQTDNRSEVTYNGDAFAGSQQCSTNGDMHSSPDAFLYPDEKEAAFLRSLGWEENTGDDEGLTEEEISAFFEEYMKLKPSAKLFDRMQSLVPLNSHNGTHDGHASAGMSSMGSN</sequence>
<evidence type="ECO:0000256" key="6">
    <source>
        <dbReference type="ARBA" id="ARBA00023054"/>
    </source>
</evidence>
<evidence type="ECO:0000256" key="7">
    <source>
        <dbReference type="ARBA" id="ARBA00023306"/>
    </source>
</evidence>
<keyword evidence="13" id="KW-1185">Reference proteome</keyword>
<feature type="region of interest" description="Disordered" evidence="10">
    <location>
        <begin position="698"/>
        <end position="725"/>
    </location>
</feature>
<reference evidence="12 13" key="1">
    <citation type="submission" date="2013-09" db="EMBL/GenBank/DDBJ databases">
        <title>Corchorus capsularis genome sequencing.</title>
        <authorList>
            <person name="Alam M."/>
            <person name="Haque M.S."/>
            <person name="Islam M.S."/>
            <person name="Emdad E.M."/>
            <person name="Islam M.M."/>
            <person name="Ahmed B."/>
            <person name="Halim A."/>
            <person name="Hossen Q.M.M."/>
            <person name="Hossain M.Z."/>
            <person name="Ahmed R."/>
            <person name="Khan M.M."/>
            <person name="Islam R."/>
            <person name="Rashid M.M."/>
            <person name="Khan S.A."/>
            <person name="Rahman M.S."/>
            <person name="Alam M."/>
        </authorList>
    </citation>
    <scope>NUCLEOTIDE SEQUENCE [LARGE SCALE GENOMIC DNA]</scope>
    <source>
        <strain evidence="13">cv. CVL-1</strain>
        <tissue evidence="12">Whole seedling</tissue>
    </source>
</reference>
<feature type="region of interest" description="Disordered" evidence="10">
    <location>
        <begin position="870"/>
        <end position="889"/>
    </location>
</feature>
<dbReference type="PANTHER" id="PTHR46681:SF1">
    <property type="entry name" value="KINETOCHORE PROTEIN NDC80 HOMOLOG"/>
    <property type="match status" value="1"/>
</dbReference>
<dbReference type="InterPro" id="IPR038273">
    <property type="entry name" value="Ndc80_sf"/>
</dbReference>
<feature type="region of interest" description="Disordered" evidence="10">
    <location>
        <begin position="926"/>
        <end position="978"/>
    </location>
</feature>
<dbReference type="EMBL" id="AWWV01010340">
    <property type="protein sequence ID" value="OMO79928.1"/>
    <property type="molecule type" value="Genomic_DNA"/>
</dbReference>
<evidence type="ECO:0000313" key="13">
    <source>
        <dbReference type="Proteomes" id="UP000188268"/>
    </source>
</evidence>
<feature type="compositionally biased region" description="Polar residues" evidence="10">
    <location>
        <begin position="1048"/>
        <end position="1060"/>
    </location>
</feature>
<comment type="subcellular location">
    <subcellularLocation>
        <location evidence="1">Chromosome</location>
        <location evidence="1">Centromere</location>
    </subcellularLocation>
</comment>
<dbReference type="GO" id="GO:0000775">
    <property type="term" value="C:chromosome, centromeric region"/>
    <property type="evidence" value="ECO:0007669"/>
    <property type="project" value="UniProtKB-SubCell"/>
</dbReference>
<dbReference type="Gene3D" id="1.10.418.30">
    <property type="entry name" value="Ncd80 complex, Ncd80 subunit"/>
    <property type="match status" value="1"/>
</dbReference>
<keyword evidence="7" id="KW-0131">Cell cycle</keyword>
<organism evidence="12 13">
    <name type="scientific">Corchorus capsularis</name>
    <name type="common">Jute</name>
    <dbReference type="NCBI Taxonomy" id="210143"/>
    <lineage>
        <taxon>Eukaryota</taxon>
        <taxon>Viridiplantae</taxon>
        <taxon>Streptophyta</taxon>
        <taxon>Embryophyta</taxon>
        <taxon>Tracheophyta</taxon>
        <taxon>Spermatophyta</taxon>
        <taxon>Magnoliopsida</taxon>
        <taxon>eudicotyledons</taxon>
        <taxon>Gunneridae</taxon>
        <taxon>Pentapetalae</taxon>
        <taxon>rosids</taxon>
        <taxon>malvids</taxon>
        <taxon>Malvales</taxon>
        <taxon>Malvaceae</taxon>
        <taxon>Grewioideae</taxon>
        <taxon>Apeibeae</taxon>
        <taxon>Corchorus</taxon>
    </lineage>
</organism>
<accession>A0A1R3IBJ0</accession>
<dbReference type="Proteomes" id="UP000188268">
    <property type="component" value="Unassembled WGS sequence"/>
</dbReference>
<evidence type="ECO:0000256" key="2">
    <source>
        <dbReference type="ARBA" id="ARBA00007050"/>
    </source>
</evidence>
<feature type="compositionally biased region" description="Polar residues" evidence="10">
    <location>
        <begin position="707"/>
        <end position="725"/>
    </location>
</feature>
<feature type="domain" description="Kinetochore protein Ndc80 CH" evidence="11">
    <location>
        <begin position="22"/>
        <end position="154"/>
    </location>
</feature>
<evidence type="ECO:0000259" key="11">
    <source>
        <dbReference type="Pfam" id="PF03801"/>
    </source>
</evidence>
<dbReference type="Pfam" id="PF03801">
    <property type="entry name" value="Ndc80_HEC"/>
    <property type="match status" value="1"/>
</dbReference>
<feature type="coiled-coil region" evidence="9">
    <location>
        <begin position="428"/>
        <end position="516"/>
    </location>
</feature>
<dbReference type="InterPro" id="IPR055260">
    <property type="entry name" value="Ndc80_CH"/>
</dbReference>
<evidence type="ECO:0000256" key="10">
    <source>
        <dbReference type="SAM" id="MobiDB-lite"/>
    </source>
</evidence>
<dbReference type="STRING" id="210143.A0A1R3IBJ0"/>
<keyword evidence="8" id="KW-0137">Centromere</keyword>